<sequence length="74" mass="8997">MTSKIQRITSEYANLWADVLYNRRLPVHLHRIEHDISLVGLLITLSYFRNRDVRPLERIKEDLIMLRNIIRQRL</sequence>
<evidence type="ECO:0000313" key="2">
    <source>
        <dbReference type="Proteomes" id="UP000320300"/>
    </source>
</evidence>
<dbReference type="RefSeq" id="WP_142526848.1">
    <property type="nucleotide sequence ID" value="NZ_CBCSJO010000003.1"/>
</dbReference>
<gene>
    <name evidence="1" type="ORF">SAMN06265348_102157</name>
</gene>
<keyword evidence="2" id="KW-1185">Reference proteome</keyword>
<dbReference type="Proteomes" id="UP000320300">
    <property type="component" value="Unassembled WGS sequence"/>
</dbReference>
<dbReference type="AlphaFoldDB" id="A0A521BBI4"/>
<proteinExistence type="predicted"/>
<organism evidence="1 2">
    <name type="scientific">Pedobacter westerhofensis</name>
    <dbReference type="NCBI Taxonomy" id="425512"/>
    <lineage>
        <taxon>Bacteria</taxon>
        <taxon>Pseudomonadati</taxon>
        <taxon>Bacteroidota</taxon>
        <taxon>Sphingobacteriia</taxon>
        <taxon>Sphingobacteriales</taxon>
        <taxon>Sphingobacteriaceae</taxon>
        <taxon>Pedobacter</taxon>
    </lineage>
</organism>
<protein>
    <submittedName>
        <fullName evidence="1">Uncharacterized protein</fullName>
    </submittedName>
</protein>
<accession>A0A521BBI4</accession>
<dbReference type="OrthoDB" id="773194at2"/>
<reference evidence="1 2" key="1">
    <citation type="submission" date="2017-05" db="EMBL/GenBank/DDBJ databases">
        <authorList>
            <person name="Varghese N."/>
            <person name="Submissions S."/>
        </authorList>
    </citation>
    <scope>NUCLEOTIDE SEQUENCE [LARGE SCALE GENOMIC DNA]</scope>
    <source>
        <strain evidence="1 2">DSM 19036</strain>
    </source>
</reference>
<dbReference type="EMBL" id="FXTN01000002">
    <property type="protein sequence ID" value="SMO44351.1"/>
    <property type="molecule type" value="Genomic_DNA"/>
</dbReference>
<evidence type="ECO:0000313" key="1">
    <source>
        <dbReference type="EMBL" id="SMO44351.1"/>
    </source>
</evidence>
<name>A0A521BBI4_9SPHI</name>